<dbReference type="Gene3D" id="3.30.70.370">
    <property type="match status" value="1"/>
</dbReference>
<dbReference type="PRINTS" id="PR00868">
    <property type="entry name" value="DNAPOLI"/>
</dbReference>
<evidence type="ECO:0000256" key="9">
    <source>
        <dbReference type="ARBA" id="ARBA00022763"/>
    </source>
</evidence>
<dbReference type="InterPro" id="IPR043502">
    <property type="entry name" value="DNA/RNA_pol_sf"/>
</dbReference>
<evidence type="ECO:0000313" key="21">
    <source>
        <dbReference type="EMBL" id="MEF7613404.1"/>
    </source>
</evidence>
<evidence type="ECO:0000259" key="18">
    <source>
        <dbReference type="SMART" id="SM00474"/>
    </source>
</evidence>
<dbReference type="InterPro" id="IPR002298">
    <property type="entry name" value="DNA_polymerase_A"/>
</dbReference>
<dbReference type="FunFam" id="1.10.150.20:FF:000002">
    <property type="entry name" value="DNA polymerase I"/>
    <property type="match status" value="1"/>
</dbReference>
<evidence type="ECO:0000259" key="19">
    <source>
        <dbReference type="SMART" id="SM00475"/>
    </source>
</evidence>
<dbReference type="InterPro" id="IPR001098">
    <property type="entry name" value="DNA-dir_DNA_pol_A_palm_dom"/>
</dbReference>
<dbReference type="Pfam" id="PF02739">
    <property type="entry name" value="5_3_exonuc_N"/>
    <property type="match status" value="1"/>
</dbReference>
<feature type="domain" description="5'-3' exonuclease" evidence="19">
    <location>
        <begin position="9"/>
        <end position="273"/>
    </location>
</feature>
<name>A0AAW9Q217_9BURK</name>
<dbReference type="GO" id="GO:0008408">
    <property type="term" value="F:3'-5' exonuclease activity"/>
    <property type="evidence" value="ECO:0007669"/>
    <property type="project" value="UniProtKB-UniRule"/>
</dbReference>
<dbReference type="InterPro" id="IPR008918">
    <property type="entry name" value="HhH2"/>
</dbReference>
<evidence type="ECO:0000256" key="12">
    <source>
        <dbReference type="ARBA" id="ARBA00022932"/>
    </source>
</evidence>
<dbReference type="InterPro" id="IPR036279">
    <property type="entry name" value="5-3_exonuclease_C_sf"/>
</dbReference>
<dbReference type="FunFam" id="3.30.420.10:FF:000026">
    <property type="entry name" value="DNA polymerase I"/>
    <property type="match status" value="1"/>
</dbReference>
<dbReference type="Pfam" id="PF01612">
    <property type="entry name" value="DNA_pol_A_exo1"/>
    <property type="match status" value="1"/>
</dbReference>
<keyword evidence="7 17" id="KW-0235">DNA replication</keyword>
<dbReference type="Gene3D" id="3.40.50.1010">
    <property type="entry name" value="5'-nuclease"/>
    <property type="match status" value="1"/>
</dbReference>
<evidence type="ECO:0000256" key="10">
    <source>
        <dbReference type="ARBA" id="ARBA00022801"/>
    </source>
</evidence>
<comment type="function">
    <text evidence="17">In addition to polymerase activity, this DNA polymerase exhibits 3'-5' and 5'-3' exonuclease activity.</text>
</comment>
<dbReference type="Gene3D" id="3.30.420.10">
    <property type="entry name" value="Ribonuclease H-like superfamily/Ribonuclease H"/>
    <property type="match status" value="1"/>
</dbReference>
<dbReference type="GO" id="GO:0006261">
    <property type="term" value="P:DNA-templated DNA replication"/>
    <property type="evidence" value="ECO:0007669"/>
    <property type="project" value="UniProtKB-UniRule"/>
</dbReference>
<sequence length="939" mass="102355">MAETLQPAETALLLVDGSSYLYRAYHALPDLRGPDNFPTGALHGMVAMLTKLRAQFPSAHAACVFDAPGKTFRDDLYAEYKANRAAMPEPLAQQIPPIHEVVKLLGWPVLSIPGIEADDVIGTLARTVAARGGKVVISTGDKDMAQLVDERVTLINTMSNESLDSAGVQAKFGVPPERIVDYLSLIGDTVDNVPGVEKVGPKTAAKWLAEHGSLDGVMAAAGGIKGVAGENLRKALDWLPLGRRLVTISTDCDLAGHVAGWPAESAIDALRFAEPDPHALLDFYGRYGFKTFRRELEQRLAAVLPAPTPDEPFADGAGDASQPAATACEAAPAVEGRYETITTWERLDDWLGRLRHAPLAALDTETDSLDPMRARIVGISFALQPREAAYVPLAHNYADAPDQLPQDEVLARLKPWLEDEAAGKMGQNVKYDTHVLANHGIHVRGWRHDTLLQSYVLEAHRQHSLESLADRHLGRKGLSYEDICGKGAKQIPFAQVDVDTATKYSGEDSEMVLDVHRVLWPQLEATPAVKPSLRYVYEQIEMPTSEVLQRIERHGVLVDAAVLARQSQELAERMIALEQEAYAIAGQPFNMGSPKQIGEILFNKLGIPVQKKTATGAPSTDEEVLEKLAADYPLPAKLLEHRSLSKLKGTYTDKLPLMVNPVTGRVHTNYAQAVAVTGRLSSNEPNLQNIPIRTPEGRRVREAFIAPPGHVIASADYSQIELRIMAHISEDPGLLGAFAEGRDVHRATASEVFGVPLDQVSSEQRRYAKVINFGLIYGMGAFGLASNLGIDQKAAKNYIDRYFDRFAGVKRYMDETRAKAAEQGYVETLFGRRIVLPEITGGSGPRRAAAERQAINAPMQGTAADLIKLAMIAVQAEIDRAAKATRIVMQVHDELVFEVPQAEVDWARAEVPRLMAGVAELKVPLLAEVGVGANWDQAH</sequence>
<dbReference type="InterPro" id="IPR002421">
    <property type="entry name" value="5-3_exonuclease"/>
</dbReference>
<dbReference type="CDD" id="cd06139">
    <property type="entry name" value="DNA_polA_I_Ecoli_like_exo"/>
    <property type="match status" value="1"/>
</dbReference>
<protein>
    <recommendedName>
        <fullName evidence="4 16">DNA polymerase I</fullName>
        <ecNumber evidence="3 16">2.7.7.7</ecNumber>
    </recommendedName>
</protein>
<comment type="similarity">
    <text evidence="1 17">Belongs to the DNA polymerase type-A family.</text>
</comment>
<dbReference type="Gene3D" id="1.20.1060.10">
    <property type="entry name" value="Taq DNA Polymerase, Chain T, domain 4"/>
    <property type="match status" value="1"/>
</dbReference>
<evidence type="ECO:0000313" key="22">
    <source>
        <dbReference type="Proteomes" id="UP001336250"/>
    </source>
</evidence>
<dbReference type="SMART" id="SM00475">
    <property type="entry name" value="53EXOc"/>
    <property type="match status" value="1"/>
</dbReference>
<evidence type="ECO:0000256" key="3">
    <source>
        <dbReference type="ARBA" id="ARBA00012417"/>
    </source>
</evidence>
<dbReference type="FunFam" id="3.40.50.1010:FF:000001">
    <property type="entry name" value="DNA polymerase I"/>
    <property type="match status" value="1"/>
</dbReference>
<dbReference type="FunFam" id="1.20.1060.10:FF:000001">
    <property type="entry name" value="DNA polymerase I"/>
    <property type="match status" value="1"/>
</dbReference>
<dbReference type="NCBIfam" id="NF004397">
    <property type="entry name" value="PRK05755.1"/>
    <property type="match status" value="1"/>
</dbReference>
<accession>A0AAW9Q217</accession>
<dbReference type="GO" id="GO:0003677">
    <property type="term" value="F:DNA binding"/>
    <property type="evidence" value="ECO:0007669"/>
    <property type="project" value="UniProtKB-UniRule"/>
</dbReference>
<dbReference type="Pfam" id="PF01367">
    <property type="entry name" value="5_3_exonuc"/>
    <property type="match status" value="1"/>
</dbReference>
<dbReference type="SUPFAM" id="SSF56672">
    <property type="entry name" value="DNA/RNA polymerases"/>
    <property type="match status" value="1"/>
</dbReference>
<dbReference type="SUPFAM" id="SSF88723">
    <property type="entry name" value="PIN domain-like"/>
    <property type="match status" value="1"/>
</dbReference>
<dbReference type="AlphaFoldDB" id="A0AAW9Q217"/>
<keyword evidence="5 17" id="KW-0808">Transferase</keyword>
<dbReference type="PANTHER" id="PTHR10133">
    <property type="entry name" value="DNA POLYMERASE I"/>
    <property type="match status" value="1"/>
</dbReference>
<evidence type="ECO:0000256" key="17">
    <source>
        <dbReference type="RuleBase" id="RU004460"/>
    </source>
</evidence>
<keyword evidence="11 17" id="KW-0269">Exonuclease</keyword>
<keyword evidence="6 17" id="KW-0548">Nucleotidyltransferase</keyword>
<dbReference type="Proteomes" id="UP001336250">
    <property type="component" value="Unassembled WGS sequence"/>
</dbReference>
<keyword evidence="13 17" id="KW-0238">DNA-binding</keyword>
<evidence type="ECO:0000256" key="14">
    <source>
        <dbReference type="ARBA" id="ARBA00023204"/>
    </source>
</evidence>
<dbReference type="EMBL" id="JAZIBG010000017">
    <property type="protein sequence ID" value="MEF7613404.1"/>
    <property type="molecule type" value="Genomic_DNA"/>
</dbReference>
<keyword evidence="10 17" id="KW-0378">Hydrolase</keyword>
<evidence type="ECO:0000256" key="7">
    <source>
        <dbReference type="ARBA" id="ARBA00022705"/>
    </source>
</evidence>
<dbReference type="SMART" id="SM00482">
    <property type="entry name" value="POLAc"/>
    <property type="match status" value="1"/>
</dbReference>
<keyword evidence="8" id="KW-0540">Nuclease</keyword>
<dbReference type="Gene3D" id="1.10.150.20">
    <property type="entry name" value="5' to 3' exonuclease, C-terminal subdomain"/>
    <property type="match status" value="2"/>
</dbReference>
<organism evidence="21 22">
    <name type="scientific">Aquincola agrisoli</name>
    <dbReference type="NCBI Taxonomy" id="3119538"/>
    <lineage>
        <taxon>Bacteria</taxon>
        <taxon>Pseudomonadati</taxon>
        <taxon>Pseudomonadota</taxon>
        <taxon>Betaproteobacteria</taxon>
        <taxon>Burkholderiales</taxon>
        <taxon>Sphaerotilaceae</taxon>
        <taxon>Aquincola</taxon>
    </lineage>
</organism>
<dbReference type="PROSITE" id="PS00447">
    <property type="entry name" value="DNA_POLYMERASE_A"/>
    <property type="match status" value="1"/>
</dbReference>
<feature type="domain" description="3'-5' exonuclease" evidence="18">
    <location>
        <begin position="338"/>
        <end position="524"/>
    </location>
</feature>
<dbReference type="SMART" id="SM00279">
    <property type="entry name" value="HhH2"/>
    <property type="match status" value="1"/>
</dbReference>
<dbReference type="GO" id="GO:0008409">
    <property type="term" value="F:5'-3' exonuclease activity"/>
    <property type="evidence" value="ECO:0007669"/>
    <property type="project" value="UniProtKB-UniRule"/>
</dbReference>
<evidence type="ECO:0000256" key="15">
    <source>
        <dbReference type="ARBA" id="ARBA00049244"/>
    </source>
</evidence>
<dbReference type="CDD" id="cd09859">
    <property type="entry name" value="PIN_53EXO"/>
    <property type="match status" value="1"/>
</dbReference>
<evidence type="ECO:0000256" key="16">
    <source>
        <dbReference type="NCBIfam" id="TIGR00593"/>
    </source>
</evidence>
<comment type="caution">
    <text evidence="21">The sequence shown here is derived from an EMBL/GenBank/DDBJ whole genome shotgun (WGS) entry which is preliminary data.</text>
</comment>
<gene>
    <name evidence="17 21" type="primary">polA</name>
    <name evidence="21" type="ORF">V4F39_05720</name>
</gene>
<dbReference type="EC" id="2.7.7.7" evidence="3 16"/>
<dbReference type="CDD" id="cd08637">
    <property type="entry name" value="DNA_pol_A_pol_I_C"/>
    <property type="match status" value="1"/>
</dbReference>
<evidence type="ECO:0000256" key="8">
    <source>
        <dbReference type="ARBA" id="ARBA00022722"/>
    </source>
</evidence>
<dbReference type="GO" id="GO:0006302">
    <property type="term" value="P:double-strand break repair"/>
    <property type="evidence" value="ECO:0007669"/>
    <property type="project" value="TreeGrafter"/>
</dbReference>
<keyword evidence="9 17" id="KW-0227">DNA damage</keyword>
<keyword evidence="14 17" id="KW-0234">DNA repair</keyword>
<dbReference type="SMART" id="SM00474">
    <property type="entry name" value="35EXOc"/>
    <property type="match status" value="1"/>
</dbReference>
<feature type="domain" description="DNA-directed DNA polymerase family A palm" evidence="20">
    <location>
        <begin position="697"/>
        <end position="903"/>
    </location>
</feature>
<dbReference type="InterPro" id="IPR020046">
    <property type="entry name" value="5-3_exonucl_a-hlix_arch_N"/>
</dbReference>
<proteinExistence type="inferred from homology"/>
<keyword evidence="22" id="KW-1185">Reference proteome</keyword>
<keyword evidence="12 17" id="KW-0239">DNA-directed DNA polymerase</keyword>
<dbReference type="SUPFAM" id="SSF47807">
    <property type="entry name" value="5' to 3' exonuclease, C-terminal subdomain"/>
    <property type="match status" value="1"/>
</dbReference>
<dbReference type="InterPro" id="IPR018320">
    <property type="entry name" value="DNA_polymerase_1"/>
</dbReference>
<comment type="subunit">
    <text evidence="2">Single-chain monomer with multiple functions.</text>
</comment>
<dbReference type="GO" id="GO:0003887">
    <property type="term" value="F:DNA-directed DNA polymerase activity"/>
    <property type="evidence" value="ECO:0007669"/>
    <property type="project" value="UniProtKB-UniRule"/>
</dbReference>
<dbReference type="InterPro" id="IPR012337">
    <property type="entry name" value="RNaseH-like_sf"/>
</dbReference>
<evidence type="ECO:0000256" key="2">
    <source>
        <dbReference type="ARBA" id="ARBA00011541"/>
    </source>
</evidence>
<dbReference type="InterPro" id="IPR002562">
    <property type="entry name" value="3'-5'_exonuclease_dom"/>
</dbReference>
<dbReference type="FunFam" id="1.10.150.20:FF:000003">
    <property type="entry name" value="DNA polymerase I"/>
    <property type="match status" value="1"/>
</dbReference>
<evidence type="ECO:0000256" key="13">
    <source>
        <dbReference type="ARBA" id="ARBA00023125"/>
    </source>
</evidence>
<evidence type="ECO:0000256" key="4">
    <source>
        <dbReference type="ARBA" id="ARBA00020311"/>
    </source>
</evidence>
<dbReference type="CDD" id="cd09898">
    <property type="entry name" value="H3TH_53EXO"/>
    <property type="match status" value="1"/>
</dbReference>
<dbReference type="PANTHER" id="PTHR10133:SF27">
    <property type="entry name" value="DNA POLYMERASE NU"/>
    <property type="match status" value="1"/>
</dbReference>
<evidence type="ECO:0000259" key="20">
    <source>
        <dbReference type="SMART" id="SM00482"/>
    </source>
</evidence>
<dbReference type="InterPro" id="IPR036397">
    <property type="entry name" value="RNaseH_sf"/>
</dbReference>
<evidence type="ECO:0000256" key="1">
    <source>
        <dbReference type="ARBA" id="ARBA00007705"/>
    </source>
</evidence>
<dbReference type="InterPro" id="IPR019760">
    <property type="entry name" value="DNA-dir_DNA_pol_A_CS"/>
</dbReference>
<reference evidence="21 22" key="1">
    <citation type="submission" date="2024-02" db="EMBL/GenBank/DDBJ databases">
        <title>Genome sequence of Aquincola sp. MAHUQ-54.</title>
        <authorList>
            <person name="Huq M.A."/>
        </authorList>
    </citation>
    <scope>NUCLEOTIDE SEQUENCE [LARGE SCALE GENOMIC DNA]</scope>
    <source>
        <strain evidence="21 22">MAHUQ-54</strain>
    </source>
</reference>
<evidence type="ECO:0000256" key="5">
    <source>
        <dbReference type="ARBA" id="ARBA00022679"/>
    </source>
</evidence>
<dbReference type="Pfam" id="PF00476">
    <property type="entry name" value="DNA_pol_A"/>
    <property type="match status" value="1"/>
</dbReference>
<evidence type="ECO:0000256" key="11">
    <source>
        <dbReference type="ARBA" id="ARBA00022839"/>
    </source>
</evidence>
<comment type="catalytic activity">
    <reaction evidence="15 17">
        <text>DNA(n) + a 2'-deoxyribonucleoside 5'-triphosphate = DNA(n+1) + diphosphate</text>
        <dbReference type="Rhea" id="RHEA:22508"/>
        <dbReference type="Rhea" id="RHEA-COMP:17339"/>
        <dbReference type="Rhea" id="RHEA-COMP:17340"/>
        <dbReference type="ChEBI" id="CHEBI:33019"/>
        <dbReference type="ChEBI" id="CHEBI:61560"/>
        <dbReference type="ChEBI" id="CHEBI:173112"/>
        <dbReference type="EC" id="2.7.7.7"/>
    </reaction>
</comment>
<dbReference type="SUPFAM" id="SSF53098">
    <property type="entry name" value="Ribonuclease H-like"/>
    <property type="match status" value="1"/>
</dbReference>
<evidence type="ECO:0000256" key="6">
    <source>
        <dbReference type="ARBA" id="ARBA00022695"/>
    </source>
</evidence>
<dbReference type="InterPro" id="IPR020045">
    <property type="entry name" value="DNA_polI_H3TH"/>
</dbReference>
<dbReference type="NCBIfam" id="TIGR00593">
    <property type="entry name" value="pola"/>
    <property type="match status" value="1"/>
</dbReference>
<dbReference type="InterPro" id="IPR029060">
    <property type="entry name" value="PIN-like_dom_sf"/>
</dbReference>